<evidence type="ECO:0000256" key="2">
    <source>
        <dbReference type="SAM" id="Phobius"/>
    </source>
</evidence>
<dbReference type="OrthoDB" id="5396681at2759"/>
<evidence type="ECO:0000259" key="3">
    <source>
        <dbReference type="Pfam" id="PF26616"/>
    </source>
</evidence>
<sequence>MDKFLQSCAQFVNYPTNLIQHDVLEYTLRAYFTRLNHQTNRLFVEEEDAALDFLDLNVGQKEFTSSCMSNLGDLKGQLREALREGNIDPLCRFVFIHANHSRAPLRVSHQMICFLFSYLQVVPSFLDFVFPFGEQEPAQDFYFTGLKEESLLETKPQGLSISQLGRSGREMRICYNLRSVEESPKEADLPWSVRQTAVYHTFDFETGRSVWVTIKGNNVIKKRLSGLAKTWDSSSFATVADAFLASLKSHMVLCDWSVENWRWYINDLENSLQPLMRDAVSNVVDRPPSPTRTSRVPPPPPLSPPTSPRSFHGIFPSFSRVGTGKSSIASPFGRSQTYSSTTLAPLRTSSNLSQAQTATNERCHQASWARSTVGFRSAVQRSLNSLKQKFDVSKLWSSQSGLLETPGEKGRCHATAQNLRAQPPTLPPGMEEAEVLGSAEKFKFSDLQRIQYIEEKAQEVSLVLRLNMEILEELRLHYAYIADHPDLPPEIKANCRFEITKFDKYVKGVEKDLRMQHTRTDTLLRLLAERQTFLYGILQYQSMQASEVFAKKSQESASKMEVLTNDMHDIAQKTKQETVSMRIITLVTLLYLPGTFISTFMSTDIVKFPTNEEQHFQSKGLRIYLAICIPLMIITFLAWWLVYRSVNRGERRRKEATAKYGWSNNV</sequence>
<feature type="domain" description="CorA-like transporter" evidence="3">
    <location>
        <begin position="6"/>
        <end position="279"/>
    </location>
</feature>
<feature type="region of interest" description="Disordered" evidence="1">
    <location>
        <begin position="282"/>
        <end position="309"/>
    </location>
</feature>
<accession>A0A7C8HZ73</accession>
<proteinExistence type="predicted"/>
<evidence type="ECO:0000256" key="1">
    <source>
        <dbReference type="SAM" id="MobiDB-lite"/>
    </source>
</evidence>
<gene>
    <name evidence="4" type="ORF">BDV95DRAFT_242928</name>
</gene>
<dbReference type="AlphaFoldDB" id="A0A7C8HZ73"/>
<evidence type="ECO:0000313" key="4">
    <source>
        <dbReference type="EMBL" id="KAF2865937.1"/>
    </source>
</evidence>
<organism evidence="4 5">
    <name type="scientific">Massariosphaeria phaeospora</name>
    <dbReference type="NCBI Taxonomy" id="100035"/>
    <lineage>
        <taxon>Eukaryota</taxon>
        <taxon>Fungi</taxon>
        <taxon>Dikarya</taxon>
        <taxon>Ascomycota</taxon>
        <taxon>Pezizomycotina</taxon>
        <taxon>Dothideomycetes</taxon>
        <taxon>Pleosporomycetidae</taxon>
        <taxon>Pleosporales</taxon>
        <taxon>Pleosporales incertae sedis</taxon>
        <taxon>Massariosphaeria</taxon>
    </lineage>
</organism>
<reference evidence="4 5" key="1">
    <citation type="submission" date="2020-01" db="EMBL/GenBank/DDBJ databases">
        <authorList>
            <consortium name="DOE Joint Genome Institute"/>
            <person name="Haridas S."/>
            <person name="Albert R."/>
            <person name="Binder M."/>
            <person name="Bloem J."/>
            <person name="Labutti K."/>
            <person name="Salamov A."/>
            <person name="Andreopoulos B."/>
            <person name="Baker S.E."/>
            <person name="Barry K."/>
            <person name="Bills G."/>
            <person name="Bluhm B.H."/>
            <person name="Cannon C."/>
            <person name="Castanera R."/>
            <person name="Culley D.E."/>
            <person name="Daum C."/>
            <person name="Ezra D."/>
            <person name="Gonzalez J.B."/>
            <person name="Henrissat B."/>
            <person name="Kuo A."/>
            <person name="Liang C."/>
            <person name="Lipzen A."/>
            <person name="Lutzoni F."/>
            <person name="Magnuson J."/>
            <person name="Mondo S."/>
            <person name="Nolan M."/>
            <person name="Ohm R."/>
            <person name="Pangilinan J."/>
            <person name="Park H.-J.H."/>
            <person name="Ramirez L."/>
            <person name="Alfaro M."/>
            <person name="Sun H."/>
            <person name="Tritt A."/>
            <person name="Yoshinaga Y."/>
            <person name="Zwiers L.-H.L."/>
            <person name="Turgeon B.G."/>
            <person name="Goodwin S.B."/>
            <person name="Spatafora J.W."/>
            <person name="Crous P.W."/>
            <person name="Grigoriev I.V."/>
        </authorList>
    </citation>
    <scope>NUCLEOTIDE SEQUENCE [LARGE SCALE GENOMIC DNA]</scope>
    <source>
        <strain evidence="4 5">CBS 611.86</strain>
    </source>
</reference>
<feature type="transmembrane region" description="Helical" evidence="2">
    <location>
        <begin position="623"/>
        <end position="643"/>
    </location>
</feature>
<dbReference type="Pfam" id="PF26616">
    <property type="entry name" value="CorA-like"/>
    <property type="match status" value="1"/>
</dbReference>
<dbReference type="EMBL" id="JAADJZ010000030">
    <property type="protein sequence ID" value="KAF2865937.1"/>
    <property type="molecule type" value="Genomic_DNA"/>
</dbReference>
<keyword evidence="2" id="KW-1133">Transmembrane helix</keyword>
<feature type="transmembrane region" description="Helical" evidence="2">
    <location>
        <begin position="583"/>
        <end position="603"/>
    </location>
</feature>
<keyword evidence="2" id="KW-0812">Transmembrane</keyword>
<dbReference type="Proteomes" id="UP000481861">
    <property type="component" value="Unassembled WGS sequence"/>
</dbReference>
<dbReference type="Gene3D" id="1.20.58.340">
    <property type="entry name" value="Magnesium transport protein CorA, transmembrane region"/>
    <property type="match status" value="1"/>
</dbReference>
<name>A0A7C8HZ73_9PLEO</name>
<comment type="caution">
    <text evidence="4">The sequence shown here is derived from an EMBL/GenBank/DDBJ whole genome shotgun (WGS) entry which is preliminary data.</text>
</comment>
<keyword evidence="2" id="KW-0472">Membrane</keyword>
<evidence type="ECO:0000313" key="5">
    <source>
        <dbReference type="Proteomes" id="UP000481861"/>
    </source>
</evidence>
<protein>
    <recommendedName>
        <fullName evidence="3">CorA-like transporter domain-containing protein</fullName>
    </recommendedName>
</protein>
<feature type="compositionally biased region" description="Pro residues" evidence="1">
    <location>
        <begin position="296"/>
        <end position="307"/>
    </location>
</feature>
<dbReference type="InterPro" id="IPR058257">
    <property type="entry name" value="CorA-like_dom"/>
</dbReference>
<keyword evidence="5" id="KW-1185">Reference proteome</keyword>